<organism evidence="1 2">
    <name type="scientific">Botrytis paeoniae</name>
    <dbReference type="NCBI Taxonomy" id="278948"/>
    <lineage>
        <taxon>Eukaryota</taxon>
        <taxon>Fungi</taxon>
        <taxon>Dikarya</taxon>
        <taxon>Ascomycota</taxon>
        <taxon>Pezizomycotina</taxon>
        <taxon>Leotiomycetes</taxon>
        <taxon>Helotiales</taxon>
        <taxon>Sclerotiniaceae</taxon>
        <taxon>Botrytis</taxon>
    </lineage>
</organism>
<dbReference type="EMBL" id="PQXI01000078">
    <property type="protein sequence ID" value="TGO25524.1"/>
    <property type="molecule type" value="Genomic_DNA"/>
</dbReference>
<accession>A0A4Z1FL36</accession>
<dbReference type="Proteomes" id="UP000297910">
    <property type="component" value="Unassembled WGS sequence"/>
</dbReference>
<keyword evidence="2" id="KW-1185">Reference proteome</keyword>
<proteinExistence type="predicted"/>
<reference evidence="1 2" key="1">
    <citation type="submission" date="2017-12" db="EMBL/GenBank/DDBJ databases">
        <title>Comparative genomics of Botrytis spp.</title>
        <authorList>
            <person name="Valero-Jimenez C.A."/>
            <person name="Tapia P."/>
            <person name="Veloso J."/>
            <person name="Silva-Moreno E."/>
            <person name="Staats M."/>
            <person name="Valdes J.H."/>
            <person name="Van Kan J.A.L."/>
        </authorList>
    </citation>
    <scope>NUCLEOTIDE SEQUENCE [LARGE SCALE GENOMIC DNA]</scope>
    <source>
        <strain evidence="1 2">Bp0003</strain>
    </source>
</reference>
<name>A0A4Z1FL36_9HELO</name>
<evidence type="ECO:0000313" key="2">
    <source>
        <dbReference type="Proteomes" id="UP000297910"/>
    </source>
</evidence>
<protein>
    <submittedName>
        <fullName evidence="1">Uncharacterized protein</fullName>
    </submittedName>
</protein>
<comment type="caution">
    <text evidence="1">The sequence shown here is derived from an EMBL/GenBank/DDBJ whole genome shotgun (WGS) entry which is preliminary data.</text>
</comment>
<gene>
    <name evidence="1" type="ORF">BPAE_0078g00230</name>
</gene>
<sequence>MNKERSNSKLARRRPNTLAENLINILTTRRGLGVSDPRDMVFVHKVIVQASSYQDDLEAEDIAIDYSKRVEERVEEVLVNLARYCIKTFPKDRRLEILSYKENCNDCWCKGKELGLPSWVPNWTLKGFPHPFRRLREMGHIRGSTAFQVRSEVHVNASPSLCAWLNTSFVCFGWRAGSVTKISHAITLVQAGWKLPKEYLLRLLQRGSPREKALTQLHHHWCEIIGSLYSDANVMKSSSENSAPRGPQPLINIFTTQSQSLRIEKIDEIA</sequence>
<dbReference type="AlphaFoldDB" id="A0A4Z1FL36"/>
<evidence type="ECO:0000313" key="1">
    <source>
        <dbReference type="EMBL" id="TGO25524.1"/>
    </source>
</evidence>